<organism evidence="9 10">
    <name type="scientific">Priapulus caudatus</name>
    <name type="common">Priapulid worm</name>
    <dbReference type="NCBI Taxonomy" id="37621"/>
    <lineage>
        <taxon>Eukaryota</taxon>
        <taxon>Metazoa</taxon>
        <taxon>Ecdysozoa</taxon>
        <taxon>Scalidophora</taxon>
        <taxon>Priapulida</taxon>
        <taxon>Priapulimorpha</taxon>
        <taxon>Priapulimorphida</taxon>
        <taxon>Priapulidae</taxon>
        <taxon>Priapulus</taxon>
    </lineage>
</organism>
<dbReference type="Gene3D" id="1.10.10.410">
    <property type="match status" value="1"/>
</dbReference>
<dbReference type="PANTHER" id="PTHR11659:SF0">
    <property type="entry name" value="GLUTAMYL-TRNA(GLN) AMIDOTRANSFERASE SUBUNIT B, MITOCHONDRIAL"/>
    <property type="match status" value="1"/>
</dbReference>
<keyword evidence="4 7" id="KW-0067">ATP-binding</keyword>
<evidence type="ECO:0000256" key="3">
    <source>
        <dbReference type="ARBA" id="ARBA00022741"/>
    </source>
</evidence>
<dbReference type="InterPro" id="IPR006075">
    <property type="entry name" value="Asn/Gln-tRNA_Trfase_suB/E_cat"/>
</dbReference>
<dbReference type="InterPro" id="IPR017958">
    <property type="entry name" value="Gln-tRNA_amidoTrfase_suB_CS"/>
</dbReference>
<dbReference type="InterPro" id="IPR018027">
    <property type="entry name" value="Asn/Gln_amidotransferase"/>
</dbReference>
<feature type="domain" description="Asn/Gln amidotransferase" evidence="8">
    <location>
        <begin position="385"/>
        <end position="535"/>
    </location>
</feature>
<dbReference type="HAMAP" id="MF_00121">
    <property type="entry name" value="GatB"/>
    <property type="match status" value="1"/>
</dbReference>
<evidence type="ECO:0000313" key="10">
    <source>
        <dbReference type="RefSeq" id="XP_014680431.1"/>
    </source>
</evidence>
<dbReference type="SUPFAM" id="SSF89095">
    <property type="entry name" value="GatB/YqeY motif"/>
    <property type="match status" value="1"/>
</dbReference>
<dbReference type="Pfam" id="PF02934">
    <property type="entry name" value="GatB_N"/>
    <property type="match status" value="1"/>
</dbReference>
<dbReference type="InterPro" id="IPR017959">
    <property type="entry name" value="Asn/Gln-tRNA_amidoTrfase_suB/E"/>
</dbReference>
<evidence type="ECO:0000256" key="1">
    <source>
        <dbReference type="ARBA" id="ARBA00005306"/>
    </source>
</evidence>
<evidence type="ECO:0000313" key="9">
    <source>
        <dbReference type="Proteomes" id="UP000695022"/>
    </source>
</evidence>
<dbReference type="PANTHER" id="PTHR11659">
    <property type="entry name" value="GLUTAMYL-TRNA GLN AMIDOTRANSFERASE SUBUNIT B MITOCHONDRIAL AND PROKARYOTIC PET112-RELATED"/>
    <property type="match status" value="1"/>
</dbReference>
<protein>
    <recommendedName>
        <fullName evidence="7">Glutamyl-tRNA(Gln) amidotransferase subunit B, mitochondrial</fullName>
        <shortName evidence="7">Glu-AdT subunit B</shortName>
        <ecNumber evidence="7">6.3.5.-</ecNumber>
    </recommendedName>
</protein>
<dbReference type="SUPFAM" id="SSF55931">
    <property type="entry name" value="Glutamine synthetase/guanido kinase"/>
    <property type="match status" value="1"/>
</dbReference>
<comment type="subcellular location">
    <subcellularLocation>
        <location evidence="7">Mitochondrion</location>
    </subcellularLocation>
</comment>
<evidence type="ECO:0000256" key="7">
    <source>
        <dbReference type="HAMAP-Rule" id="MF_03147"/>
    </source>
</evidence>
<dbReference type="RefSeq" id="XP_014680431.1">
    <property type="nucleotide sequence ID" value="XM_014824945.1"/>
</dbReference>
<dbReference type="NCBIfam" id="NF004014">
    <property type="entry name" value="PRK05477.1-4"/>
    <property type="match status" value="1"/>
</dbReference>
<comment type="catalytic activity">
    <reaction evidence="6 7">
        <text>L-glutamyl-tRNA(Gln) + L-glutamine + ATP + H2O = L-glutaminyl-tRNA(Gln) + L-glutamate + ADP + phosphate + H(+)</text>
        <dbReference type="Rhea" id="RHEA:17521"/>
        <dbReference type="Rhea" id="RHEA-COMP:9681"/>
        <dbReference type="Rhea" id="RHEA-COMP:9684"/>
        <dbReference type="ChEBI" id="CHEBI:15377"/>
        <dbReference type="ChEBI" id="CHEBI:15378"/>
        <dbReference type="ChEBI" id="CHEBI:29985"/>
        <dbReference type="ChEBI" id="CHEBI:30616"/>
        <dbReference type="ChEBI" id="CHEBI:43474"/>
        <dbReference type="ChEBI" id="CHEBI:58359"/>
        <dbReference type="ChEBI" id="CHEBI:78520"/>
        <dbReference type="ChEBI" id="CHEBI:78521"/>
        <dbReference type="ChEBI" id="CHEBI:456216"/>
    </reaction>
</comment>
<dbReference type="Pfam" id="PF02637">
    <property type="entry name" value="GatB_Yqey"/>
    <property type="match status" value="1"/>
</dbReference>
<proteinExistence type="inferred from homology"/>
<evidence type="ECO:0000256" key="4">
    <source>
        <dbReference type="ARBA" id="ARBA00022840"/>
    </source>
</evidence>
<dbReference type="NCBIfam" id="NF004012">
    <property type="entry name" value="PRK05477.1-2"/>
    <property type="match status" value="1"/>
</dbReference>
<dbReference type="Proteomes" id="UP000695022">
    <property type="component" value="Unplaced"/>
</dbReference>
<comment type="similarity">
    <text evidence="1 7">Belongs to the GatB/GatE family. GatB subfamily.</text>
</comment>
<dbReference type="InterPro" id="IPR003789">
    <property type="entry name" value="Asn/Gln_tRNA_amidoTrase-B-like"/>
</dbReference>
<evidence type="ECO:0000256" key="6">
    <source>
        <dbReference type="ARBA" id="ARBA00047913"/>
    </source>
</evidence>
<sequence length="546" mass="61529">MACVIITNIFKRNSFKKLGHFWYARSLSVAATRLKHDREWKAVIGIEIHAQIYSKSKLFSGSGTEYAYPVNNQVGLFDAAIPGTLPVINKRCVEAAVMTALALNCSVNKVSKFDRKHYFYADLPAGYQITQQRQPIATDGYCRCIVYNPAVPKYREPRELSVRIIQLQLEQDSGKSLHDEENGYTLVDLNRAGVGLMEIVTAPDMCDGEEAASLIKELQLIFKTIGTCNARMDEGSLRVDANISVHRPGEPLGVRTEVKNLNSVRFVAKAIDYEISRQIELLEDGGKVENETKAFDFKTGRTVSMRDKEMKQDYRFMPEPNLPPLRIYDSSDAVSHLDAHQVINVDDIRASIPTLPAAKRTHLVDVCGLPWADAIKLSSEVNLMEYFEGILRDAPHRLPKTAATILLKHVLRCVYKAKCSIADCNLAPQRVGEICDLIDTSKITWDIGAKLVDMVFEGETLNPAAIVEKNKWHKITDNEVILRLCQTAIDENPKAVRKYKEGKKRYFSTLIHHVQNKTEQCTDSFVVMDTLKQLVLCEYSKVTQES</sequence>
<gene>
    <name evidence="10" type="primary">LOC106820424</name>
</gene>
<dbReference type="EC" id="6.3.5.-" evidence="7"/>
<dbReference type="InterPro" id="IPR004413">
    <property type="entry name" value="GatB"/>
</dbReference>
<keyword evidence="5 7" id="KW-0648">Protein biosynthesis</keyword>
<reference evidence="10" key="1">
    <citation type="submission" date="2025-08" db="UniProtKB">
        <authorList>
            <consortium name="RefSeq"/>
        </authorList>
    </citation>
    <scope>IDENTIFICATION</scope>
</reference>
<keyword evidence="3 7" id="KW-0547">Nucleotide-binding</keyword>
<evidence type="ECO:0000256" key="2">
    <source>
        <dbReference type="ARBA" id="ARBA00022598"/>
    </source>
</evidence>
<dbReference type="GeneID" id="106820424"/>
<keyword evidence="7" id="KW-0496">Mitochondrion</keyword>
<dbReference type="PROSITE" id="PS01234">
    <property type="entry name" value="GATB"/>
    <property type="match status" value="1"/>
</dbReference>
<dbReference type="NCBIfam" id="TIGR00133">
    <property type="entry name" value="gatB"/>
    <property type="match status" value="1"/>
</dbReference>
<dbReference type="InterPro" id="IPR014746">
    <property type="entry name" value="Gln_synth/guanido_kin_cat_dom"/>
</dbReference>
<dbReference type="SMART" id="SM00845">
    <property type="entry name" value="GatB_Yqey"/>
    <property type="match status" value="1"/>
</dbReference>
<keyword evidence="2 7" id="KW-0436">Ligase</keyword>
<evidence type="ECO:0000259" key="8">
    <source>
        <dbReference type="SMART" id="SM00845"/>
    </source>
</evidence>
<keyword evidence="9" id="KW-1185">Reference proteome</keyword>
<dbReference type="InterPro" id="IPR023168">
    <property type="entry name" value="GatB_Yqey_C_2"/>
</dbReference>
<accession>A0ABM1F7L0</accession>
<comment type="subunit">
    <text evidence="7">Subunit of the heterotrimeric GatCAB amidotransferase (AdT) complex, composed of A, B and C subunits.</text>
</comment>
<evidence type="ECO:0000256" key="5">
    <source>
        <dbReference type="ARBA" id="ARBA00022917"/>
    </source>
</evidence>
<name>A0ABM1F7L0_PRICU</name>
<comment type="function">
    <text evidence="7">Allows the formation of correctly charged Gln-tRNA(Gln) through the transamidation of misacylated Glu-tRNA(Gln) in the mitochondria. The reaction takes place in the presence of glutamine and ATP through an activated gamma-phospho-Glu-tRNA(Gln).</text>
</comment>